<keyword evidence="3" id="KW-1185">Reference proteome</keyword>
<dbReference type="KEGG" id="cmet:K6K41_27405"/>
<organism evidence="2 3">
    <name type="scientific">Chenggangzhangella methanolivorans</name>
    <dbReference type="NCBI Taxonomy" id="1437009"/>
    <lineage>
        <taxon>Bacteria</taxon>
        <taxon>Pseudomonadati</taxon>
        <taxon>Pseudomonadota</taxon>
        <taxon>Alphaproteobacteria</taxon>
        <taxon>Hyphomicrobiales</taxon>
        <taxon>Methylopilaceae</taxon>
        <taxon>Chenggangzhangella</taxon>
    </lineage>
</organism>
<evidence type="ECO:0000313" key="3">
    <source>
        <dbReference type="Proteomes" id="UP000825701"/>
    </source>
</evidence>
<dbReference type="Gene3D" id="3.40.50.2000">
    <property type="entry name" value="Glycogen Phosphorylase B"/>
    <property type="match status" value="2"/>
</dbReference>
<dbReference type="AlphaFoldDB" id="A0A9E6RFV6"/>
<dbReference type="EMBL" id="CP081869">
    <property type="protein sequence ID" value="QZO00202.1"/>
    <property type="molecule type" value="Genomic_DNA"/>
</dbReference>
<evidence type="ECO:0000256" key="1">
    <source>
        <dbReference type="SAM" id="MobiDB-lite"/>
    </source>
</evidence>
<sequence length="337" mass="36644">MSAGELGRIVAGVGPRPVVVLSDRYPPDTAGGAELSLHLLLREAPLRDRVLVVTFDKSLAQPTRRNLDGVEVLALPANAAWPLHRLSQDEVERLKRLPYGLKWLAFARETLVGACRDPRTHAPAVALQLAGPPPGGVRMAHATVPEGRAQADIREILDRLQPSLVHADNARSIMMAADVLKDRPEPLVALVRDHRFTSFKFDQTLAPLEPGRLSLRGRLEAICARAALAYRQTCLRRAGVVIATSAHLASTLEAVAEPERLRRVPLEPVELEEPWPTPDHDAFSILVVGSLTNNKGQAHLVEAWPEILKRVPNARIDIAGQGASPARTRSGDPAPGR</sequence>
<accession>A0A9E6RFV6</accession>
<dbReference type="RefSeq" id="WP_261403365.1">
    <property type="nucleotide sequence ID" value="NZ_CP081869.1"/>
</dbReference>
<evidence type="ECO:0008006" key="4">
    <source>
        <dbReference type="Google" id="ProtNLM"/>
    </source>
</evidence>
<dbReference type="Proteomes" id="UP000825701">
    <property type="component" value="Chromosome"/>
</dbReference>
<evidence type="ECO:0000313" key="2">
    <source>
        <dbReference type="EMBL" id="QZO00202.1"/>
    </source>
</evidence>
<feature type="region of interest" description="Disordered" evidence="1">
    <location>
        <begin position="318"/>
        <end position="337"/>
    </location>
</feature>
<reference evidence="2" key="1">
    <citation type="submission" date="2021-08" db="EMBL/GenBank/DDBJ databases">
        <authorList>
            <person name="Zhang H."/>
            <person name="Xu M."/>
            <person name="Yu Z."/>
            <person name="Yang L."/>
            <person name="Cai Y."/>
        </authorList>
    </citation>
    <scope>NUCLEOTIDE SEQUENCE</scope>
    <source>
        <strain evidence="2">CHL1</strain>
    </source>
</reference>
<gene>
    <name evidence="2" type="ORF">K6K41_27405</name>
</gene>
<proteinExistence type="predicted"/>
<protein>
    <recommendedName>
        <fullName evidence="4">Glycosyltransferase</fullName>
    </recommendedName>
</protein>
<name>A0A9E6RFV6_9HYPH</name>
<dbReference type="SUPFAM" id="SSF53756">
    <property type="entry name" value="UDP-Glycosyltransferase/glycogen phosphorylase"/>
    <property type="match status" value="1"/>
</dbReference>